<proteinExistence type="predicted"/>
<accession>A0ACB8UZP2</accession>
<gene>
    <name evidence="1" type="primary">IPI3</name>
    <name evidence="1" type="ORF">LOY88_002570</name>
</gene>
<organism evidence="1">
    <name type="scientific">Ophidiomyces ophidiicola</name>
    <dbReference type="NCBI Taxonomy" id="1387563"/>
    <lineage>
        <taxon>Eukaryota</taxon>
        <taxon>Fungi</taxon>
        <taxon>Dikarya</taxon>
        <taxon>Ascomycota</taxon>
        <taxon>Pezizomycotina</taxon>
        <taxon>Eurotiomycetes</taxon>
        <taxon>Eurotiomycetidae</taxon>
        <taxon>Onygenales</taxon>
        <taxon>Onygenaceae</taxon>
        <taxon>Ophidiomyces</taxon>
    </lineage>
</organism>
<dbReference type="EMBL" id="JALBCA010000030">
    <property type="protein sequence ID" value="KAI2388587.1"/>
    <property type="molecule type" value="Genomic_DNA"/>
</dbReference>
<protein>
    <submittedName>
        <fullName evidence="1">Pre-rRNA-processing protein ipi3</fullName>
    </submittedName>
</protein>
<reference evidence="1" key="1">
    <citation type="journal article" date="2022" name="bioRxiv">
        <title>Population genetic analysis of Ophidiomyces ophidiicola, the causative agent of snake fungal disease, indicates recent introductions to the USA.</title>
        <authorList>
            <person name="Ladner J.T."/>
            <person name="Palmer J.M."/>
            <person name="Ettinger C.L."/>
            <person name="Stajich J.E."/>
            <person name="Farrell T.M."/>
            <person name="Glorioso B.M."/>
            <person name="Lawson B."/>
            <person name="Price S.J."/>
            <person name="Stengle A.G."/>
            <person name="Grear D.A."/>
            <person name="Lorch J.M."/>
        </authorList>
    </citation>
    <scope>NUCLEOTIDE SEQUENCE</scope>
    <source>
        <strain evidence="1">NWHC 24266-5</strain>
    </source>
</reference>
<name>A0ACB8UZP2_9EURO</name>
<evidence type="ECO:0000313" key="1">
    <source>
        <dbReference type="EMBL" id="KAI2388587.1"/>
    </source>
</evidence>
<sequence length="571" mass="61885">MLSESFIASFSSLNASAPPPSSALKDVGICIYEFQPDSSIRATLKKSSTEPNCLAVTASHIFAAQAGKAVVNVYSRERGNQEATIPFSERIRSVAIAGKDHDGNAILVLGTDGGRLILWEVCTGRQVSTLAAHLQPITCLTVDITNNFILSGSEDGSVHVWSLPDLISFSKPHSSGQGMPASNSPIRSITNHSAAITGIGTGHSSNKSNIAISISKDRTAIVWEYRTGKILRTFLLPGNPLCLTIDPADRAFYVGYDDGSTQLVDFFKNPSIQNILYDASQQATPSQLSASDRWLPPSTDFGTAECLTLSYDGTSLLSGHRGGAVLSWDISKGRFSSTVSSFNYPVTNIHMLPPTGLPKTIQEVAVHNIVKPRYDPALSNTQAPEDSIPIAYSFTAQLTSSSQYDTENEFAAALSHPSFPSDLLFEGLVELHALRTGSQDPSLKQSTSMEIDEKLPSGDVSRLSALEEEIQSLKRQLSVHESTHKSDTVKMIKLQEYISGLEDLNNDLLDKQTRAQKAKLKTQTSKNENALKRREAWFQAEKSGKNGDTVMKEMADGDSEMSECDETSGQD</sequence>
<comment type="caution">
    <text evidence="1">The sequence shown here is derived from an EMBL/GenBank/DDBJ whole genome shotgun (WGS) entry which is preliminary data.</text>
</comment>